<dbReference type="InterPro" id="IPR003767">
    <property type="entry name" value="Malate/L-lactate_DH-like"/>
</dbReference>
<proteinExistence type="inferred from homology"/>
<dbReference type="PANTHER" id="PTHR11091">
    <property type="entry name" value="OXIDOREDUCTASE-RELATED"/>
    <property type="match status" value="1"/>
</dbReference>
<protein>
    <submittedName>
        <fullName evidence="3">(2R)-3-sulfolactate dehydrogenase (NADP+)</fullName>
        <ecNumber evidence="3">1.1.1.338</ecNumber>
    </submittedName>
</protein>
<comment type="caution">
    <text evidence="3">The sequence shown here is derived from an EMBL/GenBank/DDBJ whole genome shotgun (WGS) entry which is preliminary data.</text>
</comment>
<evidence type="ECO:0000256" key="2">
    <source>
        <dbReference type="ARBA" id="ARBA00023002"/>
    </source>
</evidence>
<sequence length="327" mass="33814">MLLSIAEAECLVSETLRKNRVSPENAVAVARALVEAETVGQSGHGLRRVEAYSLQARVGKVDGFAVPCLEEPRPGVLKVDAGLGFAYPALELLLPKLEETARRQGIAVAAVSRSHHAGVLGLVVERLATAGLVALMVSNVPAAMAAWGGRRPMFGTNPIAFAAPLAGAEPIVIDMALSTVARGRLIKAAQKGEPIPADWALAPDGNPTTDPKIGLAGTMMPAGGAKGAALAMMVDLLAAGLTGANFGFEATPVIDDKGRPPGIGQTIIAIDPEATGGSAAHMARLAEELGREEGVRLPGRRGFNLRRQALENGIDVEEDVLAMIATL</sequence>
<dbReference type="InterPro" id="IPR043144">
    <property type="entry name" value="Mal/L-sulf/L-lact_DH-like_ah"/>
</dbReference>
<organism evidence="3 4">
    <name type="scientific">Allorhizobium borbori</name>
    <dbReference type="NCBI Taxonomy" id="485907"/>
    <lineage>
        <taxon>Bacteria</taxon>
        <taxon>Pseudomonadati</taxon>
        <taxon>Pseudomonadota</taxon>
        <taxon>Alphaproteobacteria</taxon>
        <taxon>Hyphomicrobiales</taxon>
        <taxon>Rhizobiaceae</taxon>
        <taxon>Rhizobium/Agrobacterium group</taxon>
        <taxon>Allorhizobium</taxon>
    </lineage>
</organism>
<dbReference type="Gene3D" id="1.10.1530.10">
    <property type="match status" value="1"/>
</dbReference>
<evidence type="ECO:0000313" key="4">
    <source>
        <dbReference type="Proteomes" id="UP000584824"/>
    </source>
</evidence>
<accession>A0A7W6NZ44</accession>
<name>A0A7W6NZ44_9HYPH</name>
<dbReference type="Proteomes" id="UP000584824">
    <property type="component" value="Unassembled WGS sequence"/>
</dbReference>
<reference evidence="3 4" key="1">
    <citation type="submission" date="2020-08" db="EMBL/GenBank/DDBJ databases">
        <title>Genomic Encyclopedia of Type Strains, Phase IV (KMG-IV): sequencing the most valuable type-strain genomes for metagenomic binning, comparative biology and taxonomic classification.</title>
        <authorList>
            <person name="Goeker M."/>
        </authorList>
    </citation>
    <scope>NUCLEOTIDE SEQUENCE [LARGE SCALE GENOMIC DNA]</scope>
    <source>
        <strain evidence="3 4">DSM 26385</strain>
    </source>
</reference>
<keyword evidence="2 3" id="KW-0560">Oxidoreductase</keyword>
<dbReference type="AlphaFoldDB" id="A0A7W6NZ44"/>
<dbReference type="Gene3D" id="3.30.1370.60">
    <property type="entry name" value="Hypothetical oxidoreductase yiak, domain 2"/>
    <property type="match status" value="1"/>
</dbReference>
<evidence type="ECO:0000313" key="3">
    <source>
        <dbReference type="EMBL" id="MBB4101854.1"/>
    </source>
</evidence>
<dbReference type="SUPFAM" id="SSF89733">
    <property type="entry name" value="L-sulfolactate dehydrogenase-like"/>
    <property type="match status" value="1"/>
</dbReference>
<evidence type="ECO:0000256" key="1">
    <source>
        <dbReference type="ARBA" id="ARBA00006056"/>
    </source>
</evidence>
<dbReference type="PANTHER" id="PTHR11091:SF0">
    <property type="entry name" value="MALATE DEHYDROGENASE"/>
    <property type="match status" value="1"/>
</dbReference>
<dbReference type="RefSeq" id="WP_183788804.1">
    <property type="nucleotide sequence ID" value="NZ_JACIDU010000001.1"/>
</dbReference>
<comment type="similarity">
    <text evidence="1">Belongs to the LDH2/MDH2 oxidoreductase family.</text>
</comment>
<dbReference type="InterPro" id="IPR036111">
    <property type="entry name" value="Mal/L-sulfo/L-lacto_DH-like_sf"/>
</dbReference>
<keyword evidence="4" id="KW-1185">Reference proteome</keyword>
<dbReference type="GO" id="GO:0016491">
    <property type="term" value="F:oxidoreductase activity"/>
    <property type="evidence" value="ECO:0007669"/>
    <property type="project" value="UniProtKB-KW"/>
</dbReference>
<dbReference type="EC" id="1.1.1.338" evidence="3"/>
<dbReference type="EMBL" id="JACIDU010000001">
    <property type="protein sequence ID" value="MBB4101854.1"/>
    <property type="molecule type" value="Genomic_DNA"/>
</dbReference>
<dbReference type="InterPro" id="IPR043143">
    <property type="entry name" value="Mal/L-sulf/L-lact_DH-like_NADP"/>
</dbReference>
<dbReference type="Pfam" id="PF02615">
    <property type="entry name" value="Ldh_2"/>
    <property type="match status" value="1"/>
</dbReference>
<gene>
    <name evidence="3" type="ORF">GGQ66_000370</name>
</gene>